<dbReference type="SUPFAM" id="SSF46785">
    <property type="entry name" value="Winged helix' DNA-binding domain"/>
    <property type="match status" value="1"/>
</dbReference>
<name>A0A0M7AE00_9HYPH</name>
<accession>A0A0M7AE00</accession>
<reference evidence="6" key="1">
    <citation type="submission" date="2015-07" db="EMBL/GenBank/DDBJ databases">
        <authorList>
            <person name="Rodrigo-Torres Lidia"/>
            <person name="Arahal R.David."/>
        </authorList>
    </citation>
    <scope>NUCLEOTIDE SEQUENCE [LARGE SCALE GENOMIC DNA]</scope>
    <source>
        <strain evidence="6">CECT 5112</strain>
    </source>
</reference>
<evidence type="ECO:0000256" key="1">
    <source>
        <dbReference type="ARBA" id="ARBA00023015"/>
    </source>
</evidence>
<dbReference type="InterPro" id="IPR000524">
    <property type="entry name" value="Tscrpt_reg_HTH_GntR"/>
</dbReference>
<protein>
    <submittedName>
        <fullName evidence="5">Putative HTH-type transcriptional regulator YdfH</fullName>
    </submittedName>
</protein>
<evidence type="ECO:0000256" key="2">
    <source>
        <dbReference type="ARBA" id="ARBA00023125"/>
    </source>
</evidence>
<feature type="domain" description="HTH gntR-type" evidence="4">
    <location>
        <begin position="25"/>
        <end position="92"/>
    </location>
</feature>
<dbReference type="InterPro" id="IPR036388">
    <property type="entry name" value="WH-like_DNA-bd_sf"/>
</dbReference>
<dbReference type="OrthoDB" id="6087511at2"/>
<dbReference type="Pfam" id="PF07729">
    <property type="entry name" value="FCD"/>
    <property type="match status" value="1"/>
</dbReference>
<dbReference type="Gene3D" id="1.20.120.530">
    <property type="entry name" value="GntR ligand-binding domain-like"/>
    <property type="match status" value="1"/>
</dbReference>
<dbReference type="GO" id="GO:0003677">
    <property type="term" value="F:DNA binding"/>
    <property type="evidence" value="ECO:0007669"/>
    <property type="project" value="UniProtKB-KW"/>
</dbReference>
<dbReference type="SUPFAM" id="SSF48008">
    <property type="entry name" value="GntR ligand-binding domain-like"/>
    <property type="match status" value="1"/>
</dbReference>
<dbReference type="Proteomes" id="UP000053235">
    <property type="component" value="Unassembled WGS sequence"/>
</dbReference>
<dbReference type="Gene3D" id="1.10.10.10">
    <property type="entry name" value="Winged helix-like DNA-binding domain superfamily/Winged helix DNA-binding domain"/>
    <property type="match status" value="1"/>
</dbReference>
<evidence type="ECO:0000313" key="6">
    <source>
        <dbReference type="Proteomes" id="UP000053235"/>
    </source>
</evidence>
<organism evidence="5 6">
    <name type="scientific">Roseibium alexandrii</name>
    <dbReference type="NCBI Taxonomy" id="388408"/>
    <lineage>
        <taxon>Bacteria</taxon>
        <taxon>Pseudomonadati</taxon>
        <taxon>Pseudomonadota</taxon>
        <taxon>Alphaproteobacteria</taxon>
        <taxon>Hyphomicrobiales</taxon>
        <taxon>Stappiaceae</taxon>
        <taxon>Roseibium</taxon>
    </lineage>
</organism>
<dbReference type="InterPro" id="IPR008920">
    <property type="entry name" value="TF_FadR/GntR_C"/>
</dbReference>
<keyword evidence="6" id="KW-1185">Reference proteome</keyword>
<dbReference type="STRING" id="388408.LAX5112_03333"/>
<dbReference type="GO" id="GO:0003700">
    <property type="term" value="F:DNA-binding transcription factor activity"/>
    <property type="evidence" value="ECO:0007669"/>
    <property type="project" value="InterPro"/>
</dbReference>
<keyword evidence="3" id="KW-0804">Transcription</keyword>
<dbReference type="AlphaFoldDB" id="A0A0M7AE00"/>
<dbReference type="CDD" id="cd07377">
    <property type="entry name" value="WHTH_GntR"/>
    <property type="match status" value="1"/>
</dbReference>
<dbReference type="SMART" id="SM00345">
    <property type="entry name" value="HTH_GNTR"/>
    <property type="match status" value="1"/>
</dbReference>
<evidence type="ECO:0000259" key="4">
    <source>
        <dbReference type="PROSITE" id="PS50949"/>
    </source>
</evidence>
<dbReference type="InterPro" id="IPR011711">
    <property type="entry name" value="GntR_C"/>
</dbReference>
<dbReference type="PANTHER" id="PTHR43537:SF5">
    <property type="entry name" value="UXU OPERON TRANSCRIPTIONAL REGULATOR"/>
    <property type="match status" value="1"/>
</dbReference>
<dbReference type="EMBL" id="CXWD01000013">
    <property type="protein sequence ID" value="CTQ72851.1"/>
    <property type="molecule type" value="Genomic_DNA"/>
</dbReference>
<dbReference type="Pfam" id="PF00392">
    <property type="entry name" value="GntR"/>
    <property type="match status" value="1"/>
</dbReference>
<keyword evidence="1" id="KW-0805">Transcription regulation</keyword>
<sequence length="241" mass="27333">MGADLVFDVGATDPQAAGFQGERRRRKADTVYDNMKRQILLGELTPASPITEQSLAQSYSCSQSTIREALLTLQEDGLVIRRGYQGTFVTQTTNKEAIILFRLRLNIETAAVDRITPDITEDQLDTLRQLAARYDDIRAKRDKIGISEADIAFHMTMLRFADMPVLEPVLLRTLLHLHRFIITRHTSNLIWIDKIKASHHELIEAIATKDPDHARKMAIQHATTNTIEVTDEVRTEVFAKI</sequence>
<dbReference type="SMART" id="SM00895">
    <property type="entry name" value="FCD"/>
    <property type="match status" value="1"/>
</dbReference>
<proteinExistence type="predicted"/>
<keyword evidence="2" id="KW-0238">DNA-binding</keyword>
<dbReference type="PANTHER" id="PTHR43537">
    <property type="entry name" value="TRANSCRIPTIONAL REGULATOR, GNTR FAMILY"/>
    <property type="match status" value="1"/>
</dbReference>
<dbReference type="PROSITE" id="PS50949">
    <property type="entry name" value="HTH_GNTR"/>
    <property type="match status" value="1"/>
</dbReference>
<dbReference type="InterPro" id="IPR036390">
    <property type="entry name" value="WH_DNA-bd_sf"/>
</dbReference>
<evidence type="ECO:0000256" key="3">
    <source>
        <dbReference type="ARBA" id="ARBA00023163"/>
    </source>
</evidence>
<evidence type="ECO:0000313" key="5">
    <source>
        <dbReference type="EMBL" id="CTQ72851.1"/>
    </source>
</evidence>
<gene>
    <name evidence="5" type="primary">ydfH_5</name>
    <name evidence="5" type="ORF">LAX5112_03333</name>
</gene>